<sequence>MLAWGKQPAARTMAVEHTFPPELWVIICTELADQQDPRFYWRHSIPEIQPARNALRQLCQSSKTLRSIALPLLLRFRSTREERGGFLGFGKNILSKPELAVLVRGIEVAP</sequence>
<organism evidence="1 2">
    <name type="scientific">Apiospora hydei</name>
    <dbReference type="NCBI Taxonomy" id="1337664"/>
    <lineage>
        <taxon>Eukaryota</taxon>
        <taxon>Fungi</taxon>
        <taxon>Dikarya</taxon>
        <taxon>Ascomycota</taxon>
        <taxon>Pezizomycotina</taxon>
        <taxon>Sordariomycetes</taxon>
        <taxon>Xylariomycetidae</taxon>
        <taxon>Amphisphaeriales</taxon>
        <taxon>Apiosporaceae</taxon>
        <taxon>Apiospora</taxon>
    </lineage>
</organism>
<name>A0ABR1XB48_9PEZI</name>
<reference evidence="1 2" key="1">
    <citation type="submission" date="2023-01" db="EMBL/GenBank/DDBJ databases">
        <title>Analysis of 21 Apiospora genomes using comparative genomics revels a genus with tremendous synthesis potential of carbohydrate active enzymes and secondary metabolites.</title>
        <authorList>
            <person name="Sorensen T."/>
        </authorList>
    </citation>
    <scope>NUCLEOTIDE SEQUENCE [LARGE SCALE GENOMIC DNA]</scope>
    <source>
        <strain evidence="1 2">CBS 114990</strain>
    </source>
</reference>
<evidence type="ECO:0000313" key="2">
    <source>
        <dbReference type="Proteomes" id="UP001433268"/>
    </source>
</evidence>
<proteinExistence type="predicted"/>
<gene>
    <name evidence="1" type="ORF">PG997_000555</name>
</gene>
<keyword evidence="2" id="KW-1185">Reference proteome</keyword>
<protein>
    <submittedName>
        <fullName evidence="1">Uncharacterized protein</fullName>
    </submittedName>
</protein>
<dbReference type="EMBL" id="JAQQWN010000002">
    <property type="protein sequence ID" value="KAK8093870.1"/>
    <property type="molecule type" value="Genomic_DNA"/>
</dbReference>
<dbReference type="GeneID" id="92037930"/>
<dbReference type="RefSeq" id="XP_066674643.1">
    <property type="nucleotide sequence ID" value="XM_066804870.1"/>
</dbReference>
<comment type="caution">
    <text evidence="1">The sequence shown here is derived from an EMBL/GenBank/DDBJ whole genome shotgun (WGS) entry which is preliminary data.</text>
</comment>
<accession>A0ABR1XB48</accession>
<evidence type="ECO:0000313" key="1">
    <source>
        <dbReference type="EMBL" id="KAK8093870.1"/>
    </source>
</evidence>
<dbReference type="Proteomes" id="UP001433268">
    <property type="component" value="Unassembled WGS sequence"/>
</dbReference>